<evidence type="ECO:0000313" key="2">
    <source>
        <dbReference type="EMBL" id="QNR23293.1"/>
    </source>
</evidence>
<evidence type="ECO:0000313" key="3">
    <source>
        <dbReference type="Proteomes" id="UP000516305"/>
    </source>
</evidence>
<keyword evidence="3" id="KW-1185">Reference proteome</keyword>
<dbReference type="AlphaFoldDB" id="A0A7H0VC45"/>
<evidence type="ECO:0008006" key="4">
    <source>
        <dbReference type="Google" id="ProtNLM"/>
    </source>
</evidence>
<dbReference type="Proteomes" id="UP000516305">
    <property type="component" value="Chromosome"/>
</dbReference>
<gene>
    <name evidence="2" type="ORF">H4K34_13025</name>
</gene>
<organism evidence="2 3">
    <name type="scientific">Croceimicrobium hydrocarbonivorans</name>
    <dbReference type="NCBI Taxonomy" id="2761580"/>
    <lineage>
        <taxon>Bacteria</taxon>
        <taxon>Pseudomonadati</taxon>
        <taxon>Bacteroidota</taxon>
        <taxon>Flavobacteriia</taxon>
        <taxon>Flavobacteriales</taxon>
        <taxon>Owenweeksiaceae</taxon>
        <taxon>Croceimicrobium</taxon>
    </lineage>
</organism>
<protein>
    <recommendedName>
        <fullName evidence="4">Lipoprotein</fullName>
    </recommendedName>
</protein>
<feature type="chain" id="PRO_5028812578" description="Lipoprotein" evidence="1">
    <location>
        <begin position="20"/>
        <end position="181"/>
    </location>
</feature>
<evidence type="ECO:0000256" key="1">
    <source>
        <dbReference type="SAM" id="SignalP"/>
    </source>
</evidence>
<feature type="signal peptide" evidence="1">
    <location>
        <begin position="1"/>
        <end position="19"/>
    </location>
</feature>
<keyword evidence="1" id="KW-0732">Signal</keyword>
<reference evidence="2 3" key="1">
    <citation type="submission" date="2020-08" db="EMBL/GenBank/DDBJ databases">
        <title>Croceimicrobium hydrocarbonivorans gen. nov., sp. nov., a novel marine bacterium isolated from a bacterial consortium that degrades polyethylene terephthalate.</title>
        <authorList>
            <person name="Liu R."/>
        </authorList>
    </citation>
    <scope>NUCLEOTIDE SEQUENCE [LARGE SCALE GENOMIC DNA]</scope>
    <source>
        <strain evidence="2 3">A20-9</strain>
    </source>
</reference>
<sequence length="181" mass="20277">MKKLIVLLLGLSIASCSYESNVPGPVGPQGPPGPGLSYRIIDATALFENWLPFNNPGEIDYQYYQEFNAPEIDQYTFDNGLVIGYQIDGGTTYTLPNTINFDGYTREFSLYYGVGYVGFICKDSDLQSTPPDVDQYFKVYIVNPSSGKRDLSGMSQTELELYLREMKAEGSAREINLTRKK</sequence>
<name>A0A7H0VC45_9FLAO</name>
<dbReference type="KEGG" id="chyd:H4K34_13025"/>
<dbReference type="RefSeq" id="WP_210757822.1">
    <property type="nucleotide sequence ID" value="NZ_CP060139.1"/>
</dbReference>
<dbReference type="EMBL" id="CP060139">
    <property type="protein sequence ID" value="QNR23293.1"/>
    <property type="molecule type" value="Genomic_DNA"/>
</dbReference>
<proteinExistence type="predicted"/>
<accession>A0A7H0VC45</accession>
<dbReference type="PROSITE" id="PS51257">
    <property type="entry name" value="PROKAR_LIPOPROTEIN"/>
    <property type="match status" value="1"/>
</dbReference>